<dbReference type="InterPro" id="IPR002100">
    <property type="entry name" value="TF_MADSbox"/>
</dbReference>
<evidence type="ECO:0000256" key="3">
    <source>
        <dbReference type="ARBA" id="ARBA00023125"/>
    </source>
</evidence>
<gene>
    <name evidence="8" type="ORF">Pc14g02350</name>
    <name evidence="8" type="ORF">PCH_Pc14g02350</name>
</gene>
<feature type="compositionally biased region" description="Basic residues" evidence="6">
    <location>
        <begin position="18"/>
        <end position="27"/>
    </location>
</feature>
<dbReference type="AlphaFoldDB" id="B6H660"/>
<dbReference type="InterPro" id="IPR036879">
    <property type="entry name" value="TF_MADSbox_sf"/>
</dbReference>
<dbReference type="VEuPathDB" id="FungiDB:PCH_Pc14g02350"/>
<keyword evidence="2" id="KW-0805">Transcription regulation</keyword>
<name>B6H660_PENRW</name>
<evidence type="ECO:0000313" key="8">
    <source>
        <dbReference type="EMBL" id="CAP74376.1"/>
    </source>
</evidence>
<dbReference type="GO" id="GO:0045944">
    <property type="term" value="P:positive regulation of transcription by RNA polymerase II"/>
    <property type="evidence" value="ECO:0007669"/>
    <property type="project" value="UniProtKB-ARBA"/>
</dbReference>
<dbReference type="BioCyc" id="PCHR:PC14G02350-MONOMER"/>
<evidence type="ECO:0000313" key="9">
    <source>
        <dbReference type="Proteomes" id="UP000000724"/>
    </source>
</evidence>
<evidence type="ECO:0000259" key="7">
    <source>
        <dbReference type="Pfam" id="PF00319"/>
    </source>
</evidence>
<evidence type="ECO:0000256" key="1">
    <source>
        <dbReference type="ARBA" id="ARBA00004123"/>
    </source>
</evidence>
<evidence type="ECO:0000256" key="6">
    <source>
        <dbReference type="SAM" id="MobiDB-lite"/>
    </source>
</evidence>
<proteinExistence type="predicted"/>
<dbReference type="SUPFAM" id="SSF55455">
    <property type="entry name" value="SRF-like"/>
    <property type="match status" value="1"/>
</dbReference>
<evidence type="ECO:0000256" key="2">
    <source>
        <dbReference type="ARBA" id="ARBA00023015"/>
    </source>
</evidence>
<comment type="subcellular location">
    <subcellularLocation>
        <location evidence="1">Nucleus</location>
    </subcellularLocation>
</comment>
<dbReference type="GO" id="GO:0005634">
    <property type="term" value="C:nucleus"/>
    <property type="evidence" value="ECO:0007669"/>
    <property type="project" value="UniProtKB-SubCell"/>
</dbReference>
<keyword evidence="3" id="KW-0238">DNA-binding</keyword>
<dbReference type="STRING" id="500485.B6H660"/>
<evidence type="ECO:0000256" key="5">
    <source>
        <dbReference type="ARBA" id="ARBA00023242"/>
    </source>
</evidence>
<dbReference type="GO" id="GO:0046983">
    <property type="term" value="F:protein dimerization activity"/>
    <property type="evidence" value="ECO:0007669"/>
    <property type="project" value="InterPro"/>
</dbReference>
<dbReference type="OrthoDB" id="1898716at2759"/>
<keyword evidence="4" id="KW-0804">Transcription</keyword>
<dbReference type="HOGENOM" id="CLU_2306994_0_0_1"/>
<keyword evidence="5" id="KW-0539">Nucleus</keyword>
<dbReference type="Pfam" id="PF00319">
    <property type="entry name" value="SRF-TF"/>
    <property type="match status" value="1"/>
</dbReference>
<organism evidence="8 9">
    <name type="scientific">Penicillium rubens (strain ATCC 28089 / DSM 1075 / NRRL 1951 / Wisconsin 54-1255)</name>
    <name type="common">Penicillium chrysogenum</name>
    <dbReference type="NCBI Taxonomy" id="500485"/>
    <lineage>
        <taxon>Eukaryota</taxon>
        <taxon>Fungi</taxon>
        <taxon>Dikarya</taxon>
        <taxon>Ascomycota</taxon>
        <taxon>Pezizomycotina</taxon>
        <taxon>Eurotiomycetes</taxon>
        <taxon>Eurotiomycetidae</taxon>
        <taxon>Eurotiales</taxon>
        <taxon>Aspergillaceae</taxon>
        <taxon>Penicillium</taxon>
        <taxon>Penicillium chrysogenum species complex</taxon>
    </lineage>
</organism>
<keyword evidence="9" id="KW-1185">Reference proteome</keyword>
<dbReference type="EMBL" id="AM920429">
    <property type="protein sequence ID" value="CAP74376.1"/>
    <property type="molecule type" value="Genomic_DNA"/>
</dbReference>
<evidence type="ECO:0000256" key="4">
    <source>
        <dbReference type="ARBA" id="ARBA00023163"/>
    </source>
</evidence>
<dbReference type="Proteomes" id="UP000000724">
    <property type="component" value="Contig Pc00c14"/>
</dbReference>
<reference evidence="8 9" key="1">
    <citation type="journal article" date="2008" name="Nat. Biotechnol.">
        <title>Genome sequencing and analysis of the filamentous fungus Penicillium chrysogenum.</title>
        <authorList>
            <person name="van den Berg M.A."/>
            <person name="Albang R."/>
            <person name="Albermann K."/>
            <person name="Badger J.H."/>
            <person name="Daran J.-M."/>
            <person name="Driessen A.J.M."/>
            <person name="Garcia-Estrada C."/>
            <person name="Fedorova N.D."/>
            <person name="Harris D.M."/>
            <person name="Heijne W.H.M."/>
            <person name="Joardar V.S."/>
            <person name="Kiel J.A.K.W."/>
            <person name="Kovalchuk A."/>
            <person name="Martin J.F."/>
            <person name="Nierman W.C."/>
            <person name="Nijland J.G."/>
            <person name="Pronk J.T."/>
            <person name="Roubos J.A."/>
            <person name="van der Klei I.J."/>
            <person name="van Peij N.N.M.E."/>
            <person name="Veenhuis M."/>
            <person name="von Doehren H."/>
            <person name="Wagner C."/>
            <person name="Wortman J.R."/>
            <person name="Bovenberg R.A.L."/>
        </authorList>
    </citation>
    <scope>NUCLEOTIDE SEQUENCE [LARGE SCALE GENOMIC DNA]</scope>
    <source>
        <strain evidence="9">ATCC 28089 / DSM 1075 / NRRL 1951 / Wisconsin 54-1255</strain>
    </source>
</reference>
<feature type="domain" description="MADS-box" evidence="7">
    <location>
        <begin position="21"/>
        <end position="54"/>
    </location>
</feature>
<dbReference type="GO" id="GO:0003677">
    <property type="term" value="F:DNA binding"/>
    <property type="evidence" value="ECO:0007669"/>
    <property type="project" value="UniProtKB-KW"/>
</dbReference>
<feature type="region of interest" description="Disordered" evidence="6">
    <location>
        <begin position="1"/>
        <end position="27"/>
    </location>
</feature>
<accession>B6H660</accession>
<protein>
    <submittedName>
        <fullName evidence="8">Pc14g02350 protein</fullName>
    </submittedName>
</protein>
<sequence>MDVQPKLRTNPADAVNQKARRRRKSLFRKASQYSSECDADIHLVLRMKKSGKIFVLASNTKDWPLSQHQLVSSLGHRFCCEKGINLITRGLITLHPFKCLQATQGPSRESPPY</sequence>